<name>A0ABV8B2A2_9BACI</name>
<dbReference type="Pfam" id="PF19785">
    <property type="entry name" value="UPF0738"/>
    <property type="match status" value="1"/>
</dbReference>
<gene>
    <name evidence="1" type="ORF">ACFOU2_13260</name>
</gene>
<reference evidence="2" key="1">
    <citation type="journal article" date="2019" name="Int. J. Syst. Evol. Microbiol.">
        <title>The Global Catalogue of Microorganisms (GCM) 10K type strain sequencing project: providing services to taxonomists for standard genome sequencing and annotation.</title>
        <authorList>
            <consortium name="The Broad Institute Genomics Platform"/>
            <consortium name="The Broad Institute Genome Sequencing Center for Infectious Disease"/>
            <person name="Wu L."/>
            <person name="Ma J."/>
        </authorList>
    </citation>
    <scope>NUCLEOTIDE SEQUENCE [LARGE SCALE GENOMIC DNA]</scope>
    <source>
        <strain evidence="2">CCUG 61889</strain>
    </source>
</reference>
<dbReference type="InterPro" id="IPR020908">
    <property type="entry name" value="UPF0738"/>
</dbReference>
<sequence length="129" mass="14975">MQKRIEVLESYIEQQQLYLIAQPFKTEGKEIRDTAQMITDSDNVSFIYIIDINDEFVYVSIPVNIWGNLKGALENNYDVCLKLNDRTVKLDGFLSELTYLIENIEGNANYGEHMVSKVEEVFLTRKSEL</sequence>
<evidence type="ECO:0000313" key="1">
    <source>
        <dbReference type="EMBL" id="MFC3884418.1"/>
    </source>
</evidence>
<keyword evidence="2" id="KW-1185">Reference proteome</keyword>
<organism evidence="1 2">
    <name type="scientific">Bacillus songklensis</name>
    <dbReference type="NCBI Taxonomy" id="1069116"/>
    <lineage>
        <taxon>Bacteria</taxon>
        <taxon>Bacillati</taxon>
        <taxon>Bacillota</taxon>
        <taxon>Bacilli</taxon>
        <taxon>Bacillales</taxon>
        <taxon>Bacillaceae</taxon>
        <taxon>Bacillus</taxon>
    </lineage>
</organism>
<dbReference type="Proteomes" id="UP001595752">
    <property type="component" value="Unassembled WGS sequence"/>
</dbReference>
<accession>A0ABV8B2A2</accession>
<evidence type="ECO:0000313" key="2">
    <source>
        <dbReference type="Proteomes" id="UP001595752"/>
    </source>
</evidence>
<comment type="caution">
    <text evidence="1">The sequence shown here is derived from an EMBL/GenBank/DDBJ whole genome shotgun (WGS) entry which is preliminary data.</text>
</comment>
<protein>
    <submittedName>
        <fullName evidence="1">Uncharacterized protein</fullName>
    </submittedName>
</protein>
<proteinExistence type="predicted"/>
<dbReference type="RefSeq" id="WP_377915842.1">
    <property type="nucleotide sequence ID" value="NZ_JBHRZT010000052.1"/>
</dbReference>
<dbReference type="EMBL" id="JBHRZT010000052">
    <property type="protein sequence ID" value="MFC3884418.1"/>
    <property type="molecule type" value="Genomic_DNA"/>
</dbReference>